<dbReference type="Proteomes" id="UP000635477">
    <property type="component" value="Unassembled WGS sequence"/>
</dbReference>
<comment type="caution">
    <text evidence="3">The sequence shown here is derived from an EMBL/GenBank/DDBJ whole genome shotgun (WGS) entry which is preliminary data.</text>
</comment>
<keyword evidence="2" id="KW-1133">Transmembrane helix</keyword>
<gene>
    <name evidence="3" type="ORF">FZEAL_7087</name>
</gene>
<organism evidence="3 4">
    <name type="scientific">Fusarium zealandicum</name>
    <dbReference type="NCBI Taxonomy" id="1053134"/>
    <lineage>
        <taxon>Eukaryota</taxon>
        <taxon>Fungi</taxon>
        <taxon>Dikarya</taxon>
        <taxon>Ascomycota</taxon>
        <taxon>Pezizomycotina</taxon>
        <taxon>Sordariomycetes</taxon>
        <taxon>Hypocreomycetidae</taxon>
        <taxon>Hypocreales</taxon>
        <taxon>Nectriaceae</taxon>
        <taxon>Fusarium</taxon>
        <taxon>Fusarium staphyleae species complex</taxon>
    </lineage>
</organism>
<evidence type="ECO:0000313" key="3">
    <source>
        <dbReference type="EMBL" id="KAF4976224.1"/>
    </source>
</evidence>
<keyword evidence="2" id="KW-0812">Transmembrane</keyword>
<dbReference type="OrthoDB" id="4995754at2759"/>
<feature type="region of interest" description="Disordered" evidence="1">
    <location>
        <begin position="1"/>
        <end position="26"/>
    </location>
</feature>
<evidence type="ECO:0000256" key="2">
    <source>
        <dbReference type="SAM" id="Phobius"/>
    </source>
</evidence>
<feature type="transmembrane region" description="Helical" evidence="2">
    <location>
        <begin position="32"/>
        <end position="52"/>
    </location>
</feature>
<dbReference type="EMBL" id="JABEYC010000560">
    <property type="protein sequence ID" value="KAF4976224.1"/>
    <property type="molecule type" value="Genomic_DNA"/>
</dbReference>
<evidence type="ECO:0000256" key="1">
    <source>
        <dbReference type="SAM" id="MobiDB-lite"/>
    </source>
</evidence>
<feature type="region of interest" description="Disordered" evidence="1">
    <location>
        <begin position="70"/>
        <end position="98"/>
    </location>
</feature>
<accession>A0A8H4XIZ6</accession>
<feature type="region of interest" description="Disordered" evidence="1">
    <location>
        <begin position="117"/>
        <end position="137"/>
    </location>
</feature>
<proteinExistence type="predicted"/>
<reference evidence="3" key="2">
    <citation type="submission" date="2020-05" db="EMBL/GenBank/DDBJ databases">
        <authorList>
            <person name="Kim H.-S."/>
            <person name="Proctor R.H."/>
            <person name="Brown D.W."/>
        </authorList>
    </citation>
    <scope>NUCLEOTIDE SEQUENCE</scope>
    <source>
        <strain evidence="3">NRRL 22465</strain>
    </source>
</reference>
<keyword evidence="2" id="KW-0472">Membrane</keyword>
<dbReference type="AlphaFoldDB" id="A0A8H4XIZ6"/>
<evidence type="ECO:0000313" key="4">
    <source>
        <dbReference type="Proteomes" id="UP000635477"/>
    </source>
</evidence>
<reference evidence="3" key="1">
    <citation type="journal article" date="2020" name="BMC Genomics">
        <title>Correction to: Identification and distribution of gene clusters required for synthesis of sphingolipid metabolism inhibitors in diverse species of the filamentous fungus Fusarium.</title>
        <authorList>
            <person name="Kim H.S."/>
            <person name="Lohmar J.M."/>
            <person name="Busman M."/>
            <person name="Brown D.W."/>
            <person name="Naumann T.A."/>
            <person name="Divon H.H."/>
            <person name="Lysoe E."/>
            <person name="Uhlig S."/>
            <person name="Proctor R.H."/>
        </authorList>
    </citation>
    <scope>NUCLEOTIDE SEQUENCE</scope>
    <source>
        <strain evidence="3">NRRL 22465</strain>
    </source>
</reference>
<sequence length="160" mass="17370">MPEARSMADGLENSTLSEPGKEPPKSMTGVEIGIIVATVVCFVLFVSAVFYCRHAEQRRRVKGILRQAEEGNAENEEKDQPLQNNDEQGQVRGQKRESAAMIKEDAHLLTITVADPAQGEKADQVPEILPDNDAGRGNEAISMTLIQEPETSSAIRGGRG</sequence>
<protein>
    <submittedName>
        <fullName evidence="3">Uncharacterized protein</fullName>
    </submittedName>
</protein>
<keyword evidence="4" id="KW-1185">Reference proteome</keyword>
<name>A0A8H4XIZ6_9HYPO</name>